<keyword evidence="3" id="KW-1185">Reference proteome</keyword>
<feature type="region of interest" description="Disordered" evidence="1">
    <location>
        <begin position="1"/>
        <end position="61"/>
    </location>
</feature>
<accession>A0A3L8RT90</accession>
<dbReference type="EMBL" id="QUSF01000272">
    <property type="protein sequence ID" value="RLV84427.1"/>
    <property type="molecule type" value="Genomic_DNA"/>
</dbReference>
<dbReference type="AlphaFoldDB" id="A0A3L8RT90"/>
<feature type="compositionally biased region" description="Low complexity" evidence="1">
    <location>
        <begin position="19"/>
        <end position="28"/>
    </location>
</feature>
<name>A0A3L8RT90_CHLGU</name>
<reference evidence="2 3" key="1">
    <citation type="journal article" date="2018" name="Proc. R. Soc. B">
        <title>A non-coding region near Follistatin controls head colour polymorphism in the Gouldian finch.</title>
        <authorList>
            <person name="Toomey M.B."/>
            <person name="Marques C.I."/>
            <person name="Andrade P."/>
            <person name="Araujo P.M."/>
            <person name="Sabatino S."/>
            <person name="Gazda M.A."/>
            <person name="Afonso S."/>
            <person name="Lopes R.J."/>
            <person name="Corbo J.C."/>
            <person name="Carneiro M."/>
        </authorList>
    </citation>
    <scope>NUCLEOTIDE SEQUENCE [LARGE SCALE GENOMIC DNA]</scope>
    <source>
        <strain evidence="2">Red01</strain>
        <tissue evidence="2">Muscle</tissue>
    </source>
</reference>
<evidence type="ECO:0000313" key="3">
    <source>
        <dbReference type="Proteomes" id="UP000276834"/>
    </source>
</evidence>
<gene>
    <name evidence="2" type="ORF">DV515_00016237</name>
</gene>
<sequence>MVTPASSSRVRRLRRSEASRSSSRSRNSPGTWRKSGKFQSLDLGFGGGRGDGDITGATSEQELVPQPRPWLTLGVGAQLINAG</sequence>
<evidence type="ECO:0000256" key="1">
    <source>
        <dbReference type="SAM" id="MobiDB-lite"/>
    </source>
</evidence>
<organism evidence="2 3">
    <name type="scientific">Chloebia gouldiae</name>
    <name type="common">Gouldian finch</name>
    <name type="synonym">Erythrura gouldiae</name>
    <dbReference type="NCBI Taxonomy" id="44316"/>
    <lineage>
        <taxon>Eukaryota</taxon>
        <taxon>Metazoa</taxon>
        <taxon>Chordata</taxon>
        <taxon>Craniata</taxon>
        <taxon>Vertebrata</taxon>
        <taxon>Euteleostomi</taxon>
        <taxon>Archelosauria</taxon>
        <taxon>Archosauria</taxon>
        <taxon>Dinosauria</taxon>
        <taxon>Saurischia</taxon>
        <taxon>Theropoda</taxon>
        <taxon>Coelurosauria</taxon>
        <taxon>Aves</taxon>
        <taxon>Neognathae</taxon>
        <taxon>Neoaves</taxon>
        <taxon>Telluraves</taxon>
        <taxon>Australaves</taxon>
        <taxon>Passeriformes</taxon>
        <taxon>Passeroidea</taxon>
        <taxon>Passeridae</taxon>
        <taxon>Chloebia</taxon>
    </lineage>
</organism>
<protein>
    <submittedName>
        <fullName evidence="2">Uncharacterized protein</fullName>
    </submittedName>
</protein>
<dbReference type="Proteomes" id="UP000276834">
    <property type="component" value="Unassembled WGS sequence"/>
</dbReference>
<evidence type="ECO:0000313" key="2">
    <source>
        <dbReference type="EMBL" id="RLV84427.1"/>
    </source>
</evidence>
<proteinExistence type="predicted"/>
<comment type="caution">
    <text evidence="2">The sequence shown here is derived from an EMBL/GenBank/DDBJ whole genome shotgun (WGS) entry which is preliminary data.</text>
</comment>